<dbReference type="AlphaFoldDB" id="A0AAN8FEJ1"/>
<feature type="compositionally biased region" description="Basic residues" evidence="1">
    <location>
        <begin position="50"/>
        <end position="61"/>
    </location>
</feature>
<evidence type="ECO:0000313" key="3">
    <source>
        <dbReference type="Proteomes" id="UP001331761"/>
    </source>
</evidence>
<protein>
    <submittedName>
        <fullName evidence="2">Uncharacterized protein</fullName>
    </submittedName>
</protein>
<feature type="non-terminal residue" evidence="2">
    <location>
        <position position="1"/>
    </location>
</feature>
<dbReference type="EMBL" id="WIXE01010042">
    <property type="protein sequence ID" value="KAK5977925.1"/>
    <property type="molecule type" value="Genomic_DNA"/>
</dbReference>
<reference evidence="2 3" key="1">
    <citation type="submission" date="2019-10" db="EMBL/GenBank/DDBJ databases">
        <title>Assembly and Annotation for the nematode Trichostrongylus colubriformis.</title>
        <authorList>
            <person name="Martin J."/>
        </authorList>
    </citation>
    <scope>NUCLEOTIDE SEQUENCE [LARGE SCALE GENOMIC DNA]</scope>
    <source>
        <strain evidence="2">G859</strain>
        <tissue evidence="2">Whole worm</tissue>
    </source>
</reference>
<gene>
    <name evidence="2" type="ORF">GCK32_020088</name>
</gene>
<accession>A0AAN8FEJ1</accession>
<evidence type="ECO:0000313" key="2">
    <source>
        <dbReference type="EMBL" id="KAK5977925.1"/>
    </source>
</evidence>
<comment type="caution">
    <text evidence="2">The sequence shown here is derived from an EMBL/GenBank/DDBJ whole genome shotgun (WGS) entry which is preliminary data.</text>
</comment>
<dbReference type="Proteomes" id="UP001331761">
    <property type="component" value="Unassembled WGS sequence"/>
</dbReference>
<feature type="compositionally biased region" description="Low complexity" evidence="1">
    <location>
        <begin position="25"/>
        <end position="36"/>
    </location>
</feature>
<evidence type="ECO:0000256" key="1">
    <source>
        <dbReference type="SAM" id="MobiDB-lite"/>
    </source>
</evidence>
<feature type="compositionally biased region" description="Basic and acidic residues" evidence="1">
    <location>
        <begin position="37"/>
        <end position="49"/>
    </location>
</feature>
<organism evidence="2 3">
    <name type="scientific">Trichostrongylus colubriformis</name>
    <name type="common">Black scour worm</name>
    <dbReference type="NCBI Taxonomy" id="6319"/>
    <lineage>
        <taxon>Eukaryota</taxon>
        <taxon>Metazoa</taxon>
        <taxon>Ecdysozoa</taxon>
        <taxon>Nematoda</taxon>
        <taxon>Chromadorea</taxon>
        <taxon>Rhabditida</taxon>
        <taxon>Rhabditina</taxon>
        <taxon>Rhabditomorpha</taxon>
        <taxon>Strongyloidea</taxon>
        <taxon>Trichostrongylidae</taxon>
        <taxon>Trichostrongylus</taxon>
    </lineage>
</organism>
<name>A0AAN8FEJ1_TRICO</name>
<keyword evidence="3" id="KW-1185">Reference proteome</keyword>
<feature type="region of interest" description="Disordered" evidence="1">
    <location>
        <begin position="19"/>
        <end position="61"/>
    </location>
</feature>
<sequence>ASSPDISLCWVMNPRAKRARHVLRTSPSASSTSTPEETSKREQSAERGGHTGRRGRRRKTHLSVHVLHRNGFGYVFEEANVAKRKGLVYKSIGL</sequence>
<proteinExistence type="predicted"/>